<gene>
    <name evidence="1" type="ORF">METZ01_LOCUS250291</name>
</gene>
<proteinExistence type="predicted"/>
<organism evidence="1">
    <name type="scientific">marine metagenome</name>
    <dbReference type="NCBI Taxonomy" id="408172"/>
    <lineage>
        <taxon>unclassified sequences</taxon>
        <taxon>metagenomes</taxon>
        <taxon>ecological metagenomes</taxon>
    </lineage>
</organism>
<dbReference type="Gene3D" id="3.90.226.10">
    <property type="entry name" value="2-enoyl-CoA Hydratase, Chain A, domain 1"/>
    <property type="match status" value="1"/>
</dbReference>
<dbReference type="InterPro" id="IPR001753">
    <property type="entry name" value="Enoyl-CoA_hydra/iso"/>
</dbReference>
<dbReference type="PANTHER" id="PTHR43459:SF1">
    <property type="entry name" value="EG:BACN32G11.4 PROTEIN"/>
    <property type="match status" value="1"/>
</dbReference>
<protein>
    <recommendedName>
        <fullName evidence="2">Enoyl-CoA hydratase</fullName>
    </recommendedName>
</protein>
<feature type="non-terminal residue" evidence="1">
    <location>
        <position position="121"/>
    </location>
</feature>
<evidence type="ECO:0008006" key="2">
    <source>
        <dbReference type="Google" id="ProtNLM"/>
    </source>
</evidence>
<dbReference type="AlphaFoldDB" id="A0A382IDZ2"/>
<dbReference type="Pfam" id="PF00378">
    <property type="entry name" value="ECH_1"/>
    <property type="match status" value="1"/>
</dbReference>
<accession>A0A382IDZ2</accession>
<dbReference type="EMBL" id="UINC01066580">
    <property type="protein sequence ID" value="SVB97437.1"/>
    <property type="molecule type" value="Genomic_DNA"/>
</dbReference>
<evidence type="ECO:0000313" key="1">
    <source>
        <dbReference type="EMBL" id="SVB97437.1"/>
    </source>
</evidence>
<dbReference type="SUPFAM" id="SSF52096">
    <property type="entry name" value="ClpP/crotonase"/>
    <property type="match status" value="1"/>
</dbReference>
<dbReference type="InterPro" id="IPR029045">
    <property type="entry name" value="ClpP/crotonase-like_dom_sf"/>
</dbReference>
<dbReference type="CDD" id="cd06558">
    <property type="entry name" value="crotonase-like"/>
    <property type="match status" value="1"/>
</dbReference>
<reference evidence="1" key="1">
    <citation type="submission" date="2018-05" db="EMBL/GenBank/DDBJ databases">
        <authorList>
            <person name="Lanie J.A."/>
            <person name="Ng W.-L."/>
            <person name="Kazmierczak K.M."/>
            <person name="Andrzejewski T.M."/>
            <person name="Davidsen T.M."/>
            <person name="Wayne K.J."/>
            <person name="Tettelin H."/>
            <person name="Glass J.I."/>
            <person name="Rusch D."/>
            <person name="Podicherti R."/>
            <person name="Tsui H.-C.T."/>
            <person name="Winkler M.E."/>
        </authorList>
    </citation>
    <scope>NUCLEOTIDE SEQUENCE</scope>
</reference>
<name>A0A382IDZ2_9ZZZZ</name>
<dbReference type="PANTHER" id="PTHR43459">
    <property type="entry name" value="ENOYL-COA HYDRATASE"/>
    <property type="match status" value="1"/>
</dbReference>
<sequence length="121" mass="13477">MKNYVTLEKRDEVMIVRFDRKKALNAFDQQLILELTETAQSLAKDLSIRSIVLTGSSTAFSSGIDLKDATNWDLSQMSELEVRQRFYRGVKLCQAWEDLPQITITAAEGMMVGAGCAIGLA</sequence>